<keyword evidence="1" id="KW-1133">Transmembrane helix</keyword>
<accession>A0A5M8IGC5</accession>
<evidence type="ECO:0000256" key="1">
    <source>
        <dbReference type="SAM" id="Phobius"/>
    </source>
</evidence>
<feature type="transmembrane region" description="Helical" evidence="1">
    <location>
        <begin position="769"/>
        <end position="790"/>
    </location>
</feature>
<feature type="transmembrane region" description="Helical" evidence="1">
    <location>
        <begin position="458"/>
        <end position="476"/>
    </location>
</feature>
<feature type="transmembrane region" description="Helical" evidence="1">
    <location>
        <begin position="330"/>
        <end position="348"/>
    </location>
</feature>
<keyword evidence="1" id="KW-0472">Membrane</keyword>
<dbReference type="AlphaFoldDB" id="A0A5M8IGC5"/>
<dbReference type="PANTHER" id="PTHR38454:SF1">
    <property type="entry name" value="INTEGRAL MEMBRANE PROTEIN"/>
    <property type="match status" value="1"/>
</dbReference>
<name>A0A5M8IGC5_CHLPH</name>
<feature type="transmembrane region" description="Helical" evidence="1">
    <location>
        <begin position="303"/>
        <end position="323"/>
    </location>
</feature>
<sequence>MLKKNGVLSFLLVCAGYILLLAVVYYPVVFQAMVPAAPDALVPAALDTALQQLQHASGRYPLWQPWVFSGMPTVEAFSYLSGLYFPNSAIAFLHLDGMLLQLIHLLFGGVGMYLFLRHQSAAAAAAWFGGAVFMLNPALTAMLVHGHGSQLMTAAYLPWLLWAAMRLMERGRLQDAGMLAILAGFQLQRSHVQIAWYSWLFMLLLVLFLSFSGRIPLRRLAARWGLLAVALGCALLMSAAIWLPASGYAPWSVRGMASGGGGSAWEYATLWSMHPIEFSTLLLPGIFGFGGITYWGFMPFTDFPHYTGVIVLLLAFLGGWSLRREALGRLFLFVALLSVLLSFGRFFSPVFDLFYHAAPFFSRFRVPSMALIMFSTVAAALAAHGAGALFRVCPETLHKPLRWASLAFALLLVVMLMLGAGGVGENFFRSLFPPPSAGSFDLVWMVNRVRWELIEGAALLFALFLAIAAGLLWLGIKKLIPFHFAIHLLLAVALADLAFCSMQIVSPPPSSLRSASLVNRESFRPALQPDAVTSWLARQEKPMRIYPAGPLFSENKFAISGIESVGGYHPAKLARYEQFLAGTRNLASLGVLKCLNVGFVLTAAPVEHPSLTLVKTGDLQRIGGPQKTWIYRLEGTMPRVWSAGRAVGVADDGELFRLLEGQGGEESVRSGEAVFVDESSPLAGKTFSPAIIMKSERDSESALIELSAAGEALLVQSEIFYPLRWKADIDGHPVAVERLNGLLRGVVVPAGTHRVRFVYDRSSFDAGRMLSFAGFGAALLMLVAGVFTGGRGSEES</sequence>
<feature type="transmembrane region" description="Helical" evidence="1">
    <location>
        <begin position="368"/>
        <end position="389"/>
    </location>
</feature>
<feature type="transmembrane region" description="Helical" evidence="1">
    <location>
        <begin position="401"/>
        <end position="421"/>
    </location>
</feature>
<reference evidence="2 3" key="1">
    <citation type="submission" date="2019-07" db="EMBL/GenBank/DDBJ databases">
        <title>Draft genome Sequence of Chlorobium phaeovibrioides sp. strain PhvTcv-s14, from the Phylum Chlorobi.</title>
        <authorList>
            <person name="Babenko V."/>
            <person name="Boldyreva D."/>
            <person name="Kanygina A."/>
            <person name="Selezneva O."/>
            <person name="Akopiyan T."/>
            <person name="Lunina O."/>
        </authorList>
    </citation>
    <scope>NUCLEOTIDE SEQUENCE [LARGE SCALE GENOMIC DNA]</scope>
    <source>
        <strain evidence="2 3">GrTcv12</strain>
    </source>
</reference>
<evidence type="ECO:0000313" key="2">
    <source>
        <dbReference type="EMBL" id="KAA6233314.1"/>
    </source>
</evidence>
<proteinExistence type="predicted"/>
<feature type="transmembrane region" description="Helical" evidence="1">
    <location>
        <begin position="7"/>
        <end position="28"/>
    </location>
</feature>
<feature type="transmembrane region" description="Helical" evidence="1">
    <location>
        <begin position="482"/>
        <end position="505"/>
    </location>
</feature>
<protein>
    <submittedName>
        <fullName evidence="2">YfhO family protein</fullName>
    </submittedName>
</protein>
<keyword evidence="1" id="KW-0812">Transmembrane</keyword>
<feature type="transmembrane region" description="Helical" evidence="1">
    <location>
        <begin position="97"/>
        <end position="116"/>
    </location>
</feature>
<dbReference type="RefSeq" id="WP_151419675.1">
    <property type="nucleotide sequence ID" value="NZ_VMRG01000001.1"/>
</dbReference>
<evidence type="ECO:0000313" key="3">
    <source>
        <dbReference type="Proteomes" id="UP000327458"/>
    </source>
</evidence>
<feature type="transmembrane region" description="Helical" evidence="1">
    <location>
        <begin position="122"/>
        <end position="144"/>
    </location>
</feature>
<dbReference type="EMBL" id="VMRG01000001">
    <property type="protein sequence ID" value="KAA6233314.1"/>
    <property type="molecule type" value="Genomic_DNA"/>
</dbReference>
<feature type="transmembrane region" description="Helical" evidence="1">
    <location>
        <begin position="224"/>
        <end position="245"/>
    </location>
</feature>
<gene>
    <name evidence="2" type="ORF">FP507_01310</name>
</gene>
<comment type="caution">
    <text evidence="2">The sequence shown here is derived from an EMBL/GenBank/DDBJ whole genome shotgun (WGS) entry which is preliminary data.</text>
</comment>
<dbReference type="Proteomes" id="UP000327458">
    <property type="component" value="Unassembled WGS sequence"/>
</dbReference>
<feature type="transmembrane region" description="Helical" evidence="1">
    <location>
        <begin position="194"/>
        <end position="212"/>
    </location>
</feature>
<dbReference type="PANTHER" id="PTHR38454">
    <property type="entry name" value="INTEGRAL MEMBRANE PROTEIN-RELATED"/>
    <property type="match status" value="1"/>
</dbReference>
<organism evidence="2 3">
    <name type="scientific">Chlorobium phaeovibrioides</name>
    <dbReference type="NCBI Taxonomy" id="1094"/>
    <lineage>
        <taxon>Bacteria</taxon>
        <taxon>Pseudomonadati</taxon>
        <taxon>Chlorobiota</taxon>
        <taxon>Chlorobiia</taxon>
        <taxon>Chlorobiales</taxon>
        <taxon>Chlorobiaceae</taxon>
        <taxon>Chlorobium/Pelodictyon group</taxon>
        <taxon>Chlorobium</taxon>
    </lineage>
</organism>
<dbReference type="InterPro" id="IPR018580">
    <property type="entry name" value="Uncharacterised_YfhO"/>
</dbReference>